<feature type="compositionally biased region" description="Basic and acidic residues" evidence="1">
    <location>
        <begin position="9"/>
        <end position="19"/>
    </location>
</feature>
<organism evidence="2 3">
    <name type="scientific">Phytophthora nicotianae CJ01A1</name>
    <dbReference type="NCBI Taxonomy" id="1317063"/>
    <lineage>
        <taxon>Eukaryota</taxon>
        <taxon>Sar</taxon>
        <taxon>Stramenopiles</taxon>
        <taxon>Oomycota</taxon>
        <taxon>Peronosporomycetes</taxon>
        <taxon>Peronosporales</taxon>
        <taxon>Peronosporaceae</taxon>
        <taxon>Phytophthora</taxon>
    </lineage>
</organism>
<protein>
    <recommendedName>
        <fullName evidence="4">PiggyBac transposable element-derived protein domain-containing protein</fullName>
    </recommendedName>
</protein>
<reference evidence="2 3" key="1">
    <citation type="submission" date="2013-11" db="EMBL/GenBank/DDBJ databases">
        <title>The Genome Sequence of Phytophthora parasitica CJ01A1.</title>
        <authorList>
            <consortium name="The Broad Institute Genomics Platform"/>
            <person name="Russ C."/>
            <person name="Tyler B."/>
            <person name="Panabieres F."/>
            <person name="Shan W."/>
            <person name="Tripathy S."/>
            <person name="Grunwald N."/>
            <person name="Machado M."/>
            <person name="Johnson C.S."/>
            <person name="Walker B."/>
            <person name="Young S.K."/>
            <person name="Zeng Q."/>
            <person name="Gargeya S."/>
            <person name="Fitzgerald M."/>
            <person name="Haas B."/>
            <person name="Abouelleil A."/>
            <person name="Allen A.W."/>
            <person name="Alvarado L."/>
            <person name="Arachchi H.M."/>
            <person name="Berlin A.M."/>
            <person name="Chapman S.B."/>
            <person name="Gainer-Dewar J."/>
            <person name="Goldberg J."/>
            <person name="Griggs A."/>
            <person name="Gujja S."/>
            <person name="Hansen M."/>
            <person name="Howarth C."/>
            <person name="Imamovic A."/>
            <person name="Ireland A."/>
            <person name="Larimer J."/>
            <person name="McCowan C."/>
            <person name="Murphy C."/>
            <person name="Pearson M."/>
            <person name="Poon T.W."/>
            <person name="Priest M."/>
            <person name="Roberts A."/>
            <person name="Saif S."/>
            <person name="Shea T."/>
            <person name="Sisk P."/>
            <person name="Sykes S."/>
            <person name="Wortman J."/>
            <person name="Nusbaum C."/>
            <person name="Birren B."/>
        </authorList>
    </citation>
    <scope>NUCLEOTIDE SEQUENCE [LARGE SCALE GENOMIC DNA]</scope>
    <source>
        <strain evidence="2 3">CJ01A1</strain>
    </source>
</reference>
<dbReference type="Proteomes" id="UP000018958">
    <property type="component" value="Unassembled WGS sequence"/>
</dbReference>
<accession>W2WJ05</accession>
<comment type="caution">
    <text evidence="2">The sequence shown here is derived from an EMBL/GenBank/DDBJ whole genome shotgun (WGS) entry which is preliminary data.</text>
</comment>
<gene>
    <name evidence="2" type="ORF">F441_13821</name>
</gene>
<evidence type="ECO:0000256" key="1">
    <source>
        <dbReference type="SAM" id="MobiDB-lite"/>
    </source>
</evidence>
<evidence type="ECO:0000313" key="2">
    <source>
        <dbReference type="EMBL" id="ETP10555.1"/>
    </source>
</evidence>
<feature type="region of interest" description="Disordered" evidence="1">
    <location>
        <begin position="1"/>
        <end position="22"/>
    </location>
</feature>
<dbReference type="EMBL" id="ANIX01002747">
    <property type="protein sequence ID" value="ETP10555.1"/>
    <property type="molecule type" value="Genomic_DNA"/>
</dbReference>
<sequence>MTSAPVLARTREGKTKSESTESVDSGLVVLDVFDLRQLHGWYAKEITFGPTDADDMNLKAHNNQSTKRLIVTDSFYSTVSLSLKLLNMG</sequence>
<evidence type="ECO:0008006" key="4">
    <source>
        <dbReference type="Google" id="ProtNLM"/>
    </source>
</evidence>
<dbReference type="AlphaFoldDB" id="W2WJ05"/>
<evidence type="ECO:0000313" key="3">
    <source>
        <dbReference type="Proteomes" id="UP000018958"/>
    </source>
</evidence>
<proteinExistence type="predicted"/>
<name>W2WJ05_PHYNI</name>